<dbReference type="SUPFAM" id="SSF48150">
    <property type="entry name" value="DNA-glycosylase"/>
    <property type="match status" value="1"/>
</dbReference>
<dbReference type="InterPro" id="IPR011257">
    <property type="entry name" value="DNA_glycosylase"/>
</dbReference>
<dbReference type="InterPro" id="IPR023170">
    <property type="entry name" value="HhH_base_excis_C"/>
</dbReference>
<sequence length="220" mass="24882">MKKESSSKIEVLTTIKMCRMSIVAPVDTMGASVVPSTDLNIRKFQILVKLILSIQSKDEVTHRVFHYLNNEIDTITPENILKINNLETMIKGINFYRRKSTTIKEVSRVVVNDGSILDDVIRLKRISGIGNKILKIYSKTALEIDIGVGVDLHVHRILNRLGIVETKNAIETDKVFSYKEYSDIEDLNRILVGFGQVICKAVPLCSQCVVKDECKFNNSR</sequence>
<keyword evidence="8" id="KW-1185">Reference proteome</keyword>
<proteinExistence type="predicted"/>
<dbReference type="EMBL" id="LWDP01000007">
    <property type="protein sequence ID" value="ORD94877.1"/>
    <property type="molecule type" value="Genomic_DNA"/>
</dbReference>
<keyword evidence="5" id="KW-0326">Glycosidase</keyword>
<dbReference type="InterPro" id="IPR003265">
    <property type="entry name" value="HhH-GPD_domain"/>
</dbReference>
<protein>
    <submittedName>
        <fullName evidence="7">NTH</fullName>
    </submittedName>
</protein>
<evidence type="ECO:0000313" key="8">
    <source>
        <dbReference type="Proteomes" id="UP000192639"/>
    </source>
</evidence>
<accession>A0A1Y1S9L1</accession>
<evidence type="ECO:0000256" key="2">
    <source>
        <dbReference type="ARBA" id="ARBA00022801"/>
    </source>
</evidence>
<dbReference type="GO" id="GO:0000703">
    <property type="term" value="F:oxidized pyrimidine nucleobase lesion DNA N-glycosylase activity"/>
    <property type="evidence" value="ECO:0007669"/>
    <property type="project" value="TreeGrafter"/>
</dbReference>
<dbReference type="AlphaFoldDB" id="A0A1Y1S9L1"/>
<dbReference type="CDD" id="cd00056">
    <property type="entry name" value="ENDO3c"/>
    <property type="match status" value="1"/>
</dbReference>
<comment type="caution">
    <text evidence="7">The sequence shown here is derived from an EMBL/GenBank/DDBJ whole genome shotgun (WGS) entry which is preliminary data.</text>
</comment>
<dbReference type="GO" id="GO:0003906">
    <property type="term" value="F:DNA-(apurinic or apyrimidinic site) endonuclease activity"/>
    <property type="evidence" value="ECO:0007669"/>
    <property type="project" value="TreeGrafter"/>
</dbReference>
<dbReference type="Gene3D" id="1.10.1670.10">
    <property type="entry name" value="Helix-hairpin-Helix base-excision DNA repair enzymes (C-terminal)"/>
    <property type="match status" value="1"/>
</dbReference>
<dbReference type="GO" id="GO:0006289">
    <property type="term" value="P:nucleotide-excision repair"/>
    <property type="evidence" value="ECO:0007669"/>
    <property type="project" value="TreeGrafter"/>
</dbReference>
<keyword evidence="3" id="KW-0234">DNA repair</keyword>
<keyword evidence="2" id="KW-0378">Hydrolase</keyword>
<dbReference type="PANTHER" id="PTHR43286:SF1">
    <property type="entry name" value="ENDONUCLEASE III-LIKE PROTEIN 1"/>
    <property type="match status" value="1"/>
</dbReference>
<keyword evidence="4" id="KW-0456">Lyase</keyword>
<name>A0A1Y1S9L1_9MICR</name>
<evidence type="ECO:0000256" key="3">
    <source>
        <dbReference type="ARBA" id="ARBA00023204"/>
    </source>
</evidence>
<dbReference type="PANTHER" id="PTHR43286">
    <property type="entry name" value="ENDONUCLEASE III-LIKE PROTEIN 1"/>
    <property type="match status" value="1"/>
</dbReference>
<dbReference type="Pfam" id="PF00730">
    <property type="entry name" value="HhH-GPD"/>
    <property type="match status" value="1"/>
</dbReference>
<dbReference type="VEuPathDB" id="MicrosporidiaDB:ECANGB1_2090"/>
<evidence type="ECO:0000256" key="4">
    <source>
        <dbReference type="ARBA" id="ARBA00023239"/>
    </source>
</evidence>
<dbReference type="GO" id="GO:0006285">
    <property type="term" value="P:base-excision repair, AP site formation"/>
    <property type="evidence" value="ECO:0007669"/>
    <property type="project" value="UniProtKB-ARBA"/>
</dbReference>
<evidence type="ECO:0000256" key="5">
    <source>
        <dbReference type="ARBA" id="ARBA00023295"/>
    </source>
</evidence>
<keyword evidence="1" id="KW-0227">DNA damage</keyword>
<reference evidence="7 8" key="1">
    <citation type="journal article" date="2017" name="Environ. Microbiol.">
        <title>Decay of the glycolytic pathway and adaptation to intranuclear parasitism within Enterocytozoonidae microsporidia.</title>
        <authorList>
            <person name="Wiredu Boakye D."/>
            <person name="Jaroenlak P."/>
            <person name="Prachumwat A."/>
            <person name="Williams T.A."/>
            <person name="Bateman K.S."/>
            <person name="Itsathitphaisarn O."/>
            <person name="Sritunyalucksana K."/>
            <person name="Paszkiewicz K.H."/>
            <person name="Moore K.A."/>
            <person name="Stentiford G.D."/>
            <person name="Williams B.A."/>
        </authorList>
    </citation>
    <scope>NUCLEOTIDE SEQUENCE [LARGE SCALE GENOMIC DNA]</scope>
    <source>
        <strain evidence="7 8">GB1</strain>
    </source>
</reference>
<gene>
    <name evidence="7" type="primary">NTH</name>
    <name evidence="7" type="ORF">ECANGB1_2090</name>
</gene>
<evidence type="ECO:0000313" key="7">
    <source>
        <dbReference type="EMBL" id="ORD94877.1"/>
    </source>
</evidence>
<organism evidence="7 8">
    <name type="scientific">Enterospora canceri</name>
    <dbReference type="NCBI Taxonomy" id="1081671"/>
    <lineage>
        <taxon>Eukaryota</taxon>
        <taxon>Fungi</taxon>
        <taxon>Fungi incertae sedis</taxon>
        <taxon>Microsporidia</taxon>
        <taxon>Enterocytozoonidae</taxon>
        <taxon>Enterospora</taxon>
    </lineage>
</organism>
<evidence type="ECO:0000256" key="1">
    <source>
        <dbReference type="ARBA" id="ARBA00022763"/>
    </source>
</evidence>
<dbReference type="Gene3D" id="1.10.340.30">
    <property type="entry name" value="Hypothetical protein, domain 2"/>
    <property type="match status" value="1"/>
</dbReference>
<evidence type="ECO:0000259" key="6">
    <source>
        <dbReference type="SMART" id="SM00478"/>
    </source>
</evidence>
<dbReference type="OrthoDB" id="2099276at2759"/>
<dbReference type="SMART" id="SM00478">
    <property type="entry name" value="ENDO3c"/>
    <property type="match status" value="1"/>
</dbReference>
<dbReference type="GO" id="GO:0005634">
    <property type="term" value="C:nucleus"/>
    <property type="evidence" value="ECO:0007669"/>
    <property type="project" value="TreeGrafter"/>
</dbReference>
<dbReference type="Proteomes" id="UP000192639">
    <property type="component" value="Unassembled WGS sequence"/>
</dbReference>
<dbReference type="GO" id="GO:0016829">
    <property type="term" value="F:lyase activity"/>
    <property type="evidence" value="ECO:0007669"/>
    <property type="project" value="UniProtKB-KW"/>
</dbReference>
<feature type="domain" description="HhH-GPD" evidence="6">
    <location>
        <begin position="52"/>
        <end position="197"/>
    </location>
</feature>